<gene>
    <name evidence="2" type="ORF">KFL_001960070</name>
</gene>
<protein>
    <recommendedName>
        <fullName evidence="1">RNase III domain-containing protein</fullName>
    </recommendedName>
</protein>
<evidence type="ECO:0000313" key="2">
    <source>
        <dbReference type="EMBL" id="GAQ84590.1"/>
    </source>
</evidence>
<dbReference type="AlphaFoldDB" id="A0A1Y1I0X3"/>
<reference evidence="2 3" key="1">
    <citation type="journal article" date="2014" name="Nat. Commun.">
        <title>Klebsormidium flaccidum genome reveals primary factors for plant terrestrial adaptation.</title>
        <authorList>
            <person name="Hori K."/>
            <person name="Maruyama F."/>
            <person name="Fujisawa T."/>
            <person name="Togashi T."/>
            <person name="Yamamoto N."/>
            <person name="Seo M."/>
            <person name="Sato S."/>
            <person name="Yamada T."/>
            <person name="Mori H."/>
            <person name="Tajima N."/>
            <person name="Moriyama T."/>
            <person name="Ikeuchi M."/>
            <person name="Watanabe M."/>
            <person name="Wada H."/>
            <person name="Kobayashi K."/>
            <person name="Saito M."/>
            <person name="Masuda T."/>
            <person name="Sasaki-Sekimoto Y."/>
            <person name="Mashiguchi K."/>
            <person name="Awai K."/>
            <person name="Shimojima M."/>
            <person name="Masuda S."/>
            <person name="Iwai M."/>
            <person name="Nobusawa T."/>
            <person name="Narise T."/>
            <person name="Kondo S."/>
            <person name="Saito H."/>
            <person name="Sato R."/>
            <person name="Murakawa M."/>
            <person name="Ihara Y."/>
            <person name="Oshima-Yamada Y."/>
            <person name="Ohtaka K."/>
            <person name="Satoh M."/>
            <person name="Sonobe K."/>
            <person name="Ishii M."/>
            <person name="Ohtani R."/>
            <person name="Kanamori-Sato M."/>
            <person name="Honoki R."/>
            <person name="Miyazaki D."/>
            <person name="Mochizuki H."/>
            <person name="Umetsu J."/>
            <person name="Higashi K."/>
            <person name="Shibata D."/>
            <person name="Kamiya Y."/>
            <person name="Sato N."/>
            <person name="Nakamura Y."/>
            <person name="Tabata S."/>
            <person name="Ida S."/>
            <person name="Kurokawa K."/>
            <person name="Ohta H."/>
        </authorList>
    </citation>
    <scope>NUCLEOTIDE SEQUENCE [LARGE SCALE GENOMIC DNA]</scope>
    <source>
        <strain evidence="2 3">NIES-2285</strain>
    </source>
</reference>
<feature type="domain" description="RNase III" evidence="1">
    <location>
        <begin position="63"/>
        <end position="138"/>
    </location>
</feature>
<dbReference type="GO" id="GO:0006396">
    <property type="term" value="P:RNA processing"/>
    <property type="evidence" value="ECO:0007669"/>
    <property type="project" value="InterPro"/>
</dbReference>
<sequence length="153" mass="16910">MDSSDVEKVLSLLKRLLMKRSKESSSLTEKDKAVQSLLQFFCLWSHCPPTWLHKLVSDKETREKLALVGDAALKFYVIKELLAQGVTAPSELHKKTQDIVTNESLAKLAGQLKLTAALGSTQPGVKTAATFMEALLGAGEVHLMTHLYFVTLR</sequence>
<dbReference type="EMBL" id="DF237145">
    <property type="protein sequence ID" value="GAQ84590.1"/>
    <property type="molecule type" value="Genomic_DNA"/>
</dbReference>
<name>A0A1Y1I0X3_KLENI</name>
<evidence type="ECO:0000259" key="1">
    <source>
        <dbReference type="Pfam" id="PF00636"/>
    </source>
</evidence>
<dbReference type="Pfam" id="PF00636">
    <property type="entry name" value="Ribonuclease_3"/>
    <property type="match status" value="1"/>
</dbReference>
<keyword evidence="3" id="KW-1185">Reference proteome</keyword>
<dbReference type="InterPro" id="IPR000999">
    <property type="entry name" value="RNase_III_dom"/>
</dbReference>
<dbReference type="Proteomes" id="UP000054558">
    <property type="component" value="Unassembled WGS sequence"/>
</dbReference>
<dbReference type="SUPFAM" id="SSF69065">
    <property type="entry name" value="RNase III domain-like"/>
    <property type="match status" value="1"/>
</dbReference>
<dbReference type="InterPro" id="IPR036389">
    <property type="entry name" value="RNase_III_sf"/>
</dbReference>
<organism evidence="2 3">
    <name type="scientific">Klebsormidium nitens</name>
    <name type="common">Green alga</name>
    <name type="synonym">Ulothrix nitens</name>
    <dbReference type="NCBI Taxonomy" id="105231"/>
    <lineage>
        <taxon>Eukaryota</taxon>
        <taxon>Viridiplantae</taxon>
        <taxon>Streptophyta</taxon>
        <taxon>Klebsormidiophyceae</taxon>
        <taxon>Klebsormidiales</taxon>
        <taxon>Klebsormidiaceae</taxon>
        <taxon>Klebsormidium</taxon>
    </lineage>
</organism>
<dbReference type="Gene3D" id="1.10.1520.10">
    <property type="entry name" value="Ribonuclease III domain"/>
    <property type="match status" value="1"/>
</dbReference>
<accession>A0A1Y1I0X3</accession>
<proteinExistence type="predicted"/>
<dbReference type="GO" id="GO:0004525">
    <property type="term" value="F:ribonuclease III activity"/>
    <property type="evidence" value="ECO:0007669"/>
    <property type="project" value="InterPro"/>
</dbReference>
<evidence type="ECO:0000313" key="3">
    <source>
        <dbReference type="Proteomes" id="UP000054558"/>
    </source>
</evidence>